<dbReference type="SUPFAM" id="SSF55048">
    <property type="entry name" value="Probable ACP-binding domain of malonyl-CoA ACP transacylase"/>
    <property type="match status" value="1"/>
</dbReference>
<sequence length="305" mass="30879">MLVIVCPGQGSQSAGFLTPWLELPAFAKSIDSMSSFSGVDLEMHGTVSEPETIRDTSIAQPLIVGAGIATLAALKAAGLTAFAGTAGHSVGEVTASVAAGILTPEAGIRFVTKRGTSMASAAARMAAGMVAVLGGDQDEVVAYLIAIGLTPVNFNGGGQIVAAGPVDAVAKLQAAPMDGTRVIALQVPGAFHTSHMDPAVAELSVFAQTIETADPSIDIWSNADGAIVESGQAYLDSLVSQVSHPVRWDLCMESMLKAGVTALIEVAPAGTLVGLAKRGMPGVETLAIKTPDQIPAALELASKHA</sequence>
<name>A0A6J7KF42_9ZZZZ</name>
<dbReference type="PANTHER" id="PTHR42681">
    <property type="entry name" value="MALONYL-COA-ACYL CARRIER PROTEIN TRANSACYLASE, MITOCHONDRIAL"/>
    <property type="match status" value="1"/>
</dbReference>
<dbReference type="Pfam" id="PF00698">
    <property type="entry name" value="Acyl_transf_1"/>
    <property type="match status" value="1"/>
</dbReference>
<keyword evidence="2" id="KW-0808">Transferase</keyword>
<dbReference type="EMBL" id="CAFBNO010000023">
    <property type="protein sequence ID" value="CAB4954780.1"/>
    <property type="molecule type" value="Genomic_DNA"/>
</dbReference>
<dbReference type="InterPro" id="IPR016035">
    <property type="entry name" value="Acyl_Trfase/lysoPLipase"/>
</dbReference>
<protein>
    <recommendedName>
        <fullName evidence="1">[acyl-carrier-protein] S-malonyltransferase</fullName>
        <ecNumber evidence="1">2.3.1.39</ecNumber>
    </recommendedName>
</protein>
<dbReference type="PANTHER" id="PTHR42681:SF1">
    <property type="entry name" value="MALONYL-COA-ACYL CARRIER PROTEIN TRANSACYLASE, MITOCHONDRIAL"/>
    <property type="match status" value="1"/>
</dbReference>
<dbReference type="InterPro" id="IPR001227">
    <property type="entry name" value="Ac_transferase_dom_sf"/>
</dbReference>
<dbReference type="SMART" id="SM00827">
    <property type="entry name" value="PKS_AT"/>
    <property type="match status" value="1"/>
</dbReference>
<dbReference type="AlphaFoldDB" id="A0A6J7KF42"/>
<organism evidence="6">
    <name type="scientific">freshwater metagenome</name>
    <dbReference type="NCBI Taxonomy" id="449393"/>
    <lineage>
        <taxon>unclassified sequences</taxon>
        <taxon>metagenomes</taxon>
        <taxon>ecological metagenomes</taxon>
    </lineage>
</organism>
<evidence type="ECO:0000256" key="1">
    <source>
        <dbReference type="ARBA" id="ARBA00013258"/>
    </source>
</evidence>
<keyword evidence="3" id="KW-0012">Acyltransferase</keyword>
<proteinExistence type="predicted"/>
<dbReference type="GO" id="GO:0006633">
    <property type="term" value="P:fatty acid biosynthetic process"/>
    <property type="evidence" value="ECO:0007669"/>
    <property type="project" value="TreeGrafter"/>
</dbReference>
<dbReference type="SUPFAM" id="SSF52151">
    <property type="entry name" value="FabD/lysophospholipase-like"/>
    <property type="match status" value="1"/>
</dbReference>
<dbReference type="InterPro" id="IPR050858">
    <property type="entry name" value="Mal-CoA-ACP_Trans/PKS_FabD"/>
</dbReference>
<dbReference type="Gene3D" id="3.30.70.250">
    <property type="entry name" value="Malonyl-CoA ACP transacylase, ACP-binding"/>
    <property type="match status" value="1"/>
</dbReference>
<comment type="catalytic activity">
    <reaction evidence="4">
        <text>holo-[ACP] + malonyl-CoA = malonyl-[ACP] + CoA</text>
        <dbReference type="Rhea" id="RHEA:41792"/>
        <dbReference type="Rhea" id="RHEA-COMP:9623"/>
        <dbReference type="Rhea" id="RHEA-COMP:9685"/>
        <dbReference type="ChEBI" id="CHEBI:57287"/>
        <dbReference type="ChEBI" id="CHEBI:57384"/>
        <dbReference type="ChEBI" id="CHEBI:64479"/>
        <dbReference type="ChEBI" id="CHEBI:78449"/>
        <dbReference type="EC" id="2.3.1.39"/>
    </reaction>
</comment>
<evidence type="ECO:0000256" key="3">
    <source>
        <dbReference type="ARBA" id="ARBA00023315"/>
    </source>
</evidence>
<evidence type="ECO:0000256" key="2">
    <source>
        <dbReference type="ARBA" id="ARBA00022679"/>
    </source>
</evidence>
<accession>A0A6J7KF42</accession>
<dbReference type="GO" id="GO:0004314">
    <property type="term" value="F:[acyl-carrier-protein] S-malonyltransferase activity"/>
    <property type="evidence" value="ECO:0007669"/>
    <property type="project" value="UniProtKB-EC"/>
</dbReference>
<dbReference type="InterPro" id="IPR014043">
    <property type="entry name" value="Acyl_transferase_dom"/>
</dbReference>
<dbReference type="EC" id="2.3.1.39" evidence="1"/>
<evidence type="ECO:0000313" key="6">
    <source>
        <dbReference type="EMBL" id="CAB4954780.1"/>
    </source>
</evidence>
<gene>
    <name evidence="6" type="ORF">UFOPK3837_00667</name>
</gene>
<evidence type="ECO:0000256" key="4">
    <source>
        <dbReference type="ARBA" id="ARBA00048462"/>
    </source>
</evidence>
<reference evidence="6" key="1">
    <citation type="submission" date="2020-05" db="EMBL/GenBank/DDBJ databases">
        <authorList>
            <person name="Chiriac C."/>
            <person name="Salcher M."/>
            <person name="Ghai R."/>
            <person name="Kavagutti S V."/>
        </authorList>
    </citation>
    <scope>NUCLEOTIDE SEQUENCE</scope>
</reference>
<dbReference type="InterPro" id="IPR016036">
    <property type="entry name" value="Malonyl_transacylase_ACP-bd"/>
</dbReference>
<dbReference type="Gene3D" id="3.40.366.10">
    <property type="entry name" value="Malonyl-Coenzyme A Acyl Carrier Protein, domain 2"/>
    <property type="match status" value="1"/>
</dbReference>
<dbReference type="GO" id="GO:0005829">
    <property type="term" value="C:cytosol"/>
    <property type="evidence" value="ECO:0007669"/>
    <property type="project" value="TreeGrafter"/>
</dbReference>
<evidence type="ECO:0000259" key="5">
    <source>
        <dbReference type="SMART" id="SM00827"/>
    </source>
</evidence>
<feature type="domain" description="Malonyl-CoA:ACP transacylase (MAT)" evidence="5">
    <location>
        <begin position="5"/>
        <end position="304"/>
    </location>
</feature>